<keyword evidence="11 19" id="KW-0521">NADP</keyword>
<dbReference type="EMBL" id="PSZM01000040">
    <property type="protein sequence ID" value="PQL91807.1"/>
    <property type="molecule type" value="Genomic_DNA"/>
</dbReference>
<evidence type="ECO:0000256" key="9">
    <source>
        <dbReference type="ARBA" id="ARBA00022630"/>
    </source>
</evidence>
<dbReference type="HAMAP" id="MF_00037">
    <property type="entry name" value="MurB"/>
    <property type="match status" value="1"/>
</dbReference>
<dbReference type="InterPro" id="IPR036318">
    <property type="entry name" value="FAD-bd_PCMH-like_sf"/>
</dbReference>
<keyword evidence="7 19" id="KW-0963">Cytoplasm</keyword>
<comment type="subcellular location">
    <subcellularLocation>
        <location evidence="3 19">Cytoplasm</location>
    </subcellularLocation>
</comment>
<accession>A0A2S8ABH5</accession>
<dbReference type="Gene3D" id="3.30.43.10">
    <property type="entry name" value="Uridine Diphospho-n-acetylenolpyruvylglucosamine Reductase, domain 2"/>
    <property type="match status" value="1"/>
</dbReference>
<organism evidence="21 22">
    <name type="scientific">Apibacter adventoris</name>
    <dbReference type="NCBI Taxonomy" id="1679466"/>
    <lineage>
        <taxon>Bacteria</taxon>
        <taxon>Pseudomonadati</taxon>
        <taxon>Bacteroidota</taxon>
        <taxon>Flavobacteriia</taxon>
        <taxon>Flavobacteriales</taxon>
        <taxon>Weeksellaceae</taxon>
        <taxon>Apibacter</taxon>
    </lineage>
</organism>
<reference evidence="21 22" key="1">
    <citation type="submission" date="2018-02" db="EMBL/GenBank/DDBJ databases">
        <title>Genome sequences of Apibacter spp., gut symbionts of Asian honey bees.</title>
        <authorList>
            <person name="Kwong W.K."/>
            <person name="Steele M.I."/>
            <person name="Moran N.A."/>
        </authorList>
    </citation>
    <scope>NUCLEOTIDE SEQUENCE [LARGE SCALE GENOMIC DNA]</scope>
    <source>
        <strain evidence="22">wkB301</strain>
    </source>
</reference>
<evidence type="ECO:0000256" key="10">
    <source>
        <dbReference type="ARBA" id="ARBA00022827"/>
    </source>
</evidence>
<protein>
    <recommendedName>
        <fullName evidence="6 19">UDP-N-acetylenolpyruvoylglucosamine reductase</fullName>
        <ecNumber evidence="5 19">1.3.1.98</ecNumber>
    </recommendedName>
    <alternativeName>
        <fullName evidence="17 19">UDP-N-acetylmuramate dehydrogenase</fullName>
    </alternativeName>
</protein>
<dbReference type="NCBIfam" id="TIGR00179">
    <property type="entry name" value="murB"/>
    <property type="match status" value="1"/>
</dbReference>
<feature type="active site" evidence="19">
    <location>
        <position position="335"/>
    </location>
</feature>
<proteinExistence type="inferred from homology"/>
<dbReference type="SUPFAM" id="SSF56176">
    <property type="entry name" value="FAD-binding/transporter-associated domain-like"/>
    <property type="match status" value="1"/>
</dbReference>
<keyword evidence="13 19" id="KW-0573">Peptidoglycan synthesis</keyword>
<evidence type="ECO:0000256" key="4">
    <source>
        <dbReference type="ARBA" id="ARBA00004752"/>
    </source>
</evidence>
<evidence type="ECO:0000256" key="15">
    <source>
        <dbReference type="ARBA" id="ARBA00023306"/>
    </source>
</evidence>
<dbReference type="InterPro" id="IPR006094">
    <property type="entry name" value="Oxid_FAD_bind_N"/>
</dbReference>
<dbReference type="EC" id="1.3.1.98" evidence="5 19"/>
<dbReference type="InterPro" id="IPR016169">
    <property type="entry name" value="FAD-bd_PCMH_sub2"/>
</dbReference>
<dbReference type="Pfam" id="PF01565">
    <property type="entry name" value="FAD_binding_4"/>
    <property type="match status" value="1"/>
</dbReference>
<evidence type="ECO:0000256" key="5">
    <source>
        <dbReference type="ARBA" id="ARBA00012518"/>
    </source>
</evidence>
<evidence type="ECO:0000256" key="16">
    <source>
        <dbReference type="ARBA" id="ARBA00023316"/>
    </source>
</evidence>
<keyword evidence="9 19" id="KW-0285">Flavoprotein</keyword>
<dbReference type="AlphaFoldDB" id="A0A2S8ABH5"/>
<feature type="domain" description="FAD-binding PCMH-type" evidence="20">
    <location>
        <begin position="15"/>
        <end position="188"/>
    </location>
</feature>
<dbReference type="GO" id="GO:0005829">
    <property type="term" value="C:cytosol"/>
    <property type="evidence" value="ECO:0007669"/>
    <property type="project" value="TreeGrafter"/>
</dbReference>
<dbReference type="InterPro" id="IPR016166">
    <property type="entry name" value="FAD-bd_PCMH"/>
</dbReference>
<dbReference type="SUPFAM" id="SSF56194">
    <property type="entry name" value="Uridine diphospho-N-Acetylenolpyruvylglucosamine reductase, MurB, C-terminal domain"/>
    <property type="match status" value="1"/>
</dbReference>
<dbReference type="GO" id="GO:0071555">
    <property type="term" value="P:cell wall organization"/>
    <property type="evidence" value="ECO:0007669"/>
    <property type="project" value="UniProtKB-KW"/>
</dbReference>
<dbReference type="InterPro" id="IPR011601">
    <property type="entry name" value="MurB_C"/>
</dbReference>
<dbReference type="UniPathway" id="UPA00219"/>
<keyword evidence="22" id="KW-1185">Reference proteome</keyword>
<evidence type="ECO:0000259" key="20">
    <source>
        <dbReference type="PROSITE" id="PS51387"/>
    </source>
</evidence>
<dbReference type="InterPro" id="IPR016167">
    <property type="entry name" value="FAD-bd_PCMH_sub1"/>
</dbReference>
<keyword evidence="16 19" id="KW-0961">Cell wall biogenesis/degradation</keyword>
<keyword evidence="12 19" id="KW-0133">Cell shape</keyword>
<dbReference type="Proteomes" id="UP000238042">
    <property type="component" value="Unassembled WGS sequence"/>
</dbReference>
<name>A0A2S8ABH5_9FLAO</name>
<comment type="function">
    <text evidence="2 19">Cell wall formation.</text>
</comment>
<dbReference type="PANTHER" id="PTHR21071">
    <property type="entry name" value="UDP-N-ACETYLENOLPYRUVOYLGLUCOSAMINE REDUCTASE"/>
    <property type="match status" value="1"/>
</dbReference>
<evidence type="ECO:0000256" key="11">
    <source>
        <dbReference type="ARBA" id="ARBA00022857"/>
    </source>
</evidence>
<keyword evidence="10 19" id="KW-0274">FAD</keyword>
<dbReference type="NCBIfam" id="NF000755">
    <property type="entry name" value="PRK00046.1"/>
    <property type="match status" value="1"/>
</dbReference>
<evidence type="ECO:0000256" key="18">
    <source>
        <dbReference type="ARBA" id="ARBA00048914"/>
    </source>
</evidence>
<evidence type="ECO:0000256" key="3">
    <source>
        <dbReference type="ARBA" id="ARBA00004496"/>
    </source>
</evidence>
<evidence type="ECO:0000313" key="21">
    <source>
        <dbReference type="EMBL" id="PQL91807.1"/>
    </source>
</evidence>
<evidence type="ECO:0000256" key="13">
    <source>
        <dbReference type="ARBA" id="ARBA00022984"/>
    </source>
</evidence>
<dbReference type="GO" id="GO:0009252">
    <property type="term" value="P:peptidoglycan biosynthetic process"/>
    <property type="evidence" value="ECO:0007669"/>
    <property type="project" value="UniProtKB-UniRule"/>
</dbReference>
<dbReference type="Pfam" id="PF02873">
    <property type="entry name" value="MurB_C"/>
    <property type="match status" value="1"/>
</dbReference>
<dbReference type="GO" id="GO:0071949">
    <property type="term" value="F:FAD binding"/>
    <property type="evidence" value="ECO:0007669"/>
    <property type="project" value="InterPro"/>
</dbReference>
<dbReference type="InterPro" id="IPR036635">
    <property type="entry name" value="MurB_C_sf"/>
</dbReference>
<feature type="active site" evidence="19">
    <location>
        <position position="164"/>
    </location>
</feature>
<evidence type="ECO:0000256" key="8">
    <source>
        <dbReference type="ARBA" id="ARBA00022618"/>
    </source>
</evidence>
<comment type="similarity">
    <text evidence="19">Belongs to the MurB family.</text>
</comment>
<dbReference type="Gene3D" id="3.90.78.10">
    <property type="entry name" value="UDP-N-acetylenolpyruvoylglucosamine reductase, C-terminal domain"/>
    <property type="match status" value="1"/>
</dbReference>
<evidence type="ECO:0000256" key="7">
    <source>
        <dbReference type="ARBA" id="ARBA00022490"/>
    </source>
</evidence>
<keyword evidence="14 19" id="KW-0560">Oxidoreductase</keyword>
<dbReference type="PROSITE" id="PS51387">
    <property type="entry name" value="FAD_PCMH"/>
    <property type="match status" value="1"/>
</dbReference>
<dbReference type="GO" id="GO:0051301">
    <property type="term" value="P:cell division"/>
    <property type="evidence" value="ECO:0007669"/>
    <property type="project" value="UniProtKB-KW"/>
</dbReference>
<comment type="caution">
    <text evidence="21">The sequence shown here is derived from an EMBL/GenBank/DDBJ whole genome shotgun (WGS) entry which is preliminary data.</text>
</comment>
<dbReference type="InterPro" id="IPR003170">
    <property type="entry name" value="MurB"/>
</dbReference>
<gene>
    <name evidence="19" type="primary">murB</name>
    <name evidence="21" type="ORF">C4S77_07365</name>
</gene>
<evidence type="ECO:0000256" key="2">
    <source>
        <dbReference type="ARBA" id="ARBA00003921"/>
    </source>
</evidence>
<dbReference type="GO" id="GO:0008762">
    <property type="term" value="F:UDP-N-acetylmuramate dehydrogenase activity"/>
    <property type="evidence" value="ECO:0007669"/>
    <property type="project" value="UniProtKB-UniRule"/>
</dbReference>
<evidence type="ECO:0000256" key="17">
    <source>
        <dbReference type="ARBA" id="ARBA00031026"/>
    </source>
</evidence>
<evidence type="ECO:0000256" key="14">
    <source>
        <dbReference type="ARBA" id="ARBA00023002"/>
    </source>
</evidence>
<feature type="active site" description="Proton donor" evidence="19">
    <location>
        <position position="239"/>
    </location>
</feature>
<keyword evidence="8 19" id="KW-0132">Cell division</keyword>
<comment type="catalytic activity">
    <reaction evidence="18 19">
        <text>UDP-N-acetyl-alpha-D-muramate + NADP(+) = UDP-N-acetyl-3-O-(1-carboxyvinyl)-alpha-D-glucosamine + NADPH + H(+)</text>
        <dbReference type="Rhea" id="RHEA:12248"/>
        <dbReference type="ChEBI" id="CHEBI:15378"/>
        <dbReference type="ChEBI" id="CHEBI:57783"/>
        <dbReference type="ChEBI" id="CHEBI:58349"/>
        <dbReference type="ChEBI" id="CHEBI:68483"/>
        <dbReference type="ChEBI" id="CHEBI:70757"/>
        <dbReference type="EC" id="1.3.1.98"/>
    </reaction>
</comment>
<evidence type="ECO:0000256" key="1">
    <source>
        <dbReference type="ARBA" id="ARBA00001974"/>
    </source>
</evidence>
<keyword evidence="15 19" id="KW-0131">Cell cycle</keyword>
<evidence type="ECO:0000256" key="6">
    <source>
        <dbReference type="ARBA" id="ARBA00015188"/>
    </source>
</evidence>
<evidence type="ECO:0000256" key="12">
    <source>
        <dbReference type="ARBA" id="ARBA00022960"/>
    </source>
</evidence>
<dbReference type="PANTHER" id="PTHR21071:SF4">
    <property type="entry name" value="UDP-N-ACETYLENOLPYRUVOYLGLUCOSAMINE REDUCTASE"/>
    <property type="match status" value="1"/>
</dbReference>
<comment type="pathway">
    <text evidence="4 19">Cell wall biogenesis; peptidoglycan biosynthesis.</text>
</comment>
<comment type="cofactor">
    <cofactor evidence="1 19">
        <name>FAD</name>
        <dbReference type="ChEBI" id="CHEBI:57692"/>
    </cofactor>
</comment>
<dbReference type="OrthoDB" id="9804753at2"/>
<evidence type="ECO:0000313" key="22">
    <source>
        <dbReference type="Proteomes" id="UP000238042"/>
    </source>
</evidence>
<dbReference type="GO" id="GO:0008360">
    <property type="term" value="P:regulation of cell shape"/>
    <property type="evidence" value="ECO:0007669"/>
    <property type="project" value="UniProtKB-KW"/>
</dbReference>
<sequence>MIIQENINIESFTTFKVPAFCKYFVKVNTVEELNEALDFCDEKKISLLVLGGGSNVLFTKKFNGLVVQLNLKGLKINEESHQHIIISAMAGEYWHSFVKYCVNQNYGGLENLSLIPGNVGTSPVQNIGAYGVEMKDTFNSLLALNISTRKIESFSNNQCEFGYRDSIFKNIAKNKYIILEVRFKLTTKNHILNYSYGAIKEELNKHKIVEPTIKDISKAIVNIRRSKLPDPMVLGNAGSFFKNPTIPLYKFKNIQKIYSEIPHYILSHNTVKIPAAWLIEKVGWKGKKVGNVGVHEKQALVLVNYGGGTGEEIYQLSEQIIRDVNKLFDILLEREVNIII</sequence>
<dbReference type="Gene3D" id="3.30.465.10">
    <property type="match status" value="1"/>
</dbReference>
<evidence type="ECO:0000256" key="19">
    <source>
        <dbReference type="HAMAP-Rule" id="MF_00037"/>
    </source>
</evidence>